<sequence length="138" mass="15470">MAAASVSNVERPELGFESMSHFALDTDDLADMLQNMDFCSGQTHATVDTVQVTAPAQTPGQEEDEEDVDRELKCSSDLFNTDKTEQVDSKPTKDKRGHLEYLSFQALDLGRIVVLEKLHFRPETEILCSSVHIQQKLQ</sequence>
<organism evidence="3 4">
    <name type="scientific">Scophthalmus maximus</name>
    <name type="common">Turbot</name>
    <name type="synonym">Psetta maxima</name>
    <dbReference type="NCBI Taxonomy" id="52904"/>
    <lineage>
        <taxon>Eukaryota</taxon>
        <taxon>Metazoa</taxon>
        <taxon>Chordata</taxon>
        <taxon>Craniata</taxon>
        <taxon>Vertebrata</taxon>
        <taxon>Euteleostomi</taxon>
        <taxon>Actinopterygii</taxon>
        <taxon>Neopterygii</taxon>
        <taxon>Teleostei</taxon>
        <taxon>Neoteleostei</taxon>
        <taxon>Acanthomorphata</taxon>
        <taxon>Carangaria</taxon>
        <taxon>Pleuronectiformes</taxon>
        <taxon>Pleuronectoidei</taxon>
        <taxon>Scophthalmidae</taxon>
        <taxon>Scophthalmus</taxon>
    </lineage>
</organism>
<feature type="domain" description="COS" evidence="2">
    <location>
        <begin position="1"/>
        <end position="39"/>
    </location>
</feature>
<dbReference type="EMBL" id="VEVO01000022">
    <property type="protein sequence ID" value="KAF0023880.1"/>
    <property type="molecule type" value="Genomic_DNA"/>
</dbReference>
<proteinExistence type="predicted"/>
<evidence type="ECO:0000313" key="4">
    <source>
        <dbReference type="Proteomes" id="UP000438429"/>
    </source>
</evidence>
<evidence type="ECO:0000313" key="3">
    <source>
        <dbReference type="EMBL" id="KAF0023880.1"/>
    </source>
</evidence>
<dbReference type="PROSITE" id="PS51262">
    <property type="entry name" value="COS"/>
    <property type="match status" value="1"/>
</dbReference>
<protein>
    <recommendedName>
        <fullName evidence="2">COS domain-containing protein</fullName>
    </recommendedName>
</protein>
<name>A0A6A4RX31_SCOMX</name>
<dbReference type="InterPro" id="IPR017903">
    <property type="entry name" value="COS_domain"/>
</dbReference>
<evidence type="ECO:0000259" key="2">
    <source>
        <dbReference type="PROSITE" id="PS51262"/>
    </source>
</evidence>
<dbReference type="AlphaFoldDB" id="A0A6A4RX31"/>
<reference evidence="3 4" key="1">
    <citation type="submission" date="2019-06" db="EMBL/GenBank/DDBJ databases">
        <title>Draft genomes of female and male turbot (Scophthalmus maximus).</title>
        <authorList>
            <person name="Xu H."/>
            <person name="Xu X.-W."/>
            <person name="Shao C."/>
            <person name="Chen S."/>
        </authorList>
    </citation>
    <scope>NUCLEOTIDE SEQUENCE [LARGE SCALE GENOMIC DNA]</scope>
    <source>
        <strain evidence="3">Ysfricsl-2016a</strain>
        <tissue evidence="3">Blood</tissue>
    </source>
</reference>
<accession>A0A6A4RX31</accession>
<evidence type="ECO:0000256" key="1">
    <source>
        <dbReference type="ARBA" id="ARBA00023054"/>
    </source>
</evidence>
<keyword evidence="1" id="KW-0175">Coiled coil</keyword>
<comment type="caution">
    <text evidence="3">The sequence shown here is derived from an EMBL/GenBank/DDBJ whole genome shotgun (WGS) entry which is preliminary data.</text>
</comment>
<dbReference type="Proteomes" id="UP000438429">
    <property type="component" value="Unassembled WGS sequence"/>
</dbReference>
<gene>
    <name evidence="3" type="ORF">F2P81_024510</name>
</gene>